<dbReference type="NCBIfam" id="NF040785">
    <property type="entry name" value="CD3324_fam"/>
    <property type="match status" value="1"/>
</dbReference>
<evidence type="ECO:0000313" key="1">
    <source>
        <dbReference type="EMBL" id="QAA33464.1"/>
    </source>
</evidence>
<dbReference type="AlphaFoldDB" id="A0A410DWK6"/>
<dbReference type="OrthoDB" id="9800398at2"/>
<keyword evidence="2" id="KW-1185">Reference proteome</keyword>
<gene>
    <name evidence="1" type="ORF">C1I91_18430</name>
</gene>
<dbReference type="SUPFAM" id="SSF46689">
    <property type="entry name" value="Homeodomain-like"/>
    <property type="match status" value="1"/>
</dbReference>
<sequence length="87" mass="10290">MDYKNGIDIFPKELIAQIQKYISGGLVYIPQIEDNRKEWGELSGYRAELKIRNDNIKEKFLKGYTIEELSLEYCLAIETIKKIVYRK</sequence>
<accession>A0A410DWK6</accession>
<organism evidence="1 2">
    <name type="scientific">Clostridium manihotivorum</name>
    <dbReference type="NCBI Taxonomy" id="2320868"/>
    <lineage>
        <taxon>Bacteria</taxon>
        <taxon>Bacillati</taxon>
        <taxon>Bacillota</taxon>
        <taxon>Clostridia</taxon>
        <taxon>Eubacteriales</taxon>
        <taxon>Clostridiaceae</taxon>
        <taxon>Clostridium</taxon>
    </lineage>
</organism>
<dbReference type="KEGG" id="cmah:C1I91_18430"/>
<dbReference type="RefSeq" id="WP_128214187.1">
    <property type="nucleotide sequence ID" value="NZ_CP025746.1"/>
</dbReference>
<protein>
    <recommendedName>
        <fullName evidence="3">Mor transcription activator domain-containing protein</fullName>
    </recommendedName>
</protein>
<evidence type="ECO:0008006" key="3">
    <source>
        <dbReference type="Google" id="ProtNLM"/>
    </source>
</evidence>
<dbReference type="InterPro" id="IPR049739">
    <property type="entry name" value="YraL-like"/>
</dbReference>
<dbReference type="InterPro" id="IPR009057">
    <property type="entry name" value="Homeodomain-like_sf"/>
</dbReference>
<dbReference type="Proteomes" id="UP000286268">
    <property type="component" value="Chromosome"/>
</dbReference>
<name>A0A410DWK6_9CLOT</name>
<proteinExistence type="predicted"/>
<reference evidence="1 2" key="1">
    <citation type="submission" date="2018-01" db="EMBL/GenBank/DDBJ databases">
        <title>Genome Sequencing and Assembly of Anaerobacter polyendosporus strain CT4.</title>
        <authorList>
            <person name="Tachaapaikoon C."/>
            <person name="Sutheeworapong S."/>
            <person name="Jenjaroenpun P."/>
            <person name="Wongsurawat T."/>
            <person name="Nookeaw I."/>
            <person name="Cheawchanlertfa P."/>
            <person name="Kosugi A."/>
            <person name="Cheevadhanarak S."/>
            <person name="Ratanakhanokchai K."/>
        </authorList>
    </citation>
    <scope>NUCLEOTIDE SEQUENCE [LARGE SCALE GENOMIC DNA]</scope>
    <source>
        <strain evidence="1 2">CT4</strain>
    </source>
</reference>
<evidence type="ECO:0000313" key="2">
    <source>
        <dbReference type="Proteomes" id="UP000286268"/>
    </source>
</evidence>
<dbReference type="EMBL" id="CP025746">
    <property type="protein sequence ID" value="QAA33464.1"/>
    <property type="molecule type" value="Genomic_DNA"/>
</dbReference>